<protein>
    <recommendedName>
        <fullName evidence="3">alpha-glucosidase</fullName>
        <ecNumber evidence="3">3.2.1.20</ecNumber>
    </recommendedName>
</protein>
<dbReference type="AlphaFoldDB" id="A0A8H4U307"/>
<dbReference type="Pfam" id="PF01055">
    <property type="entry name" value="Glyco_hydro_31_2nd"/>
    <property type="match status" value="1"/>
</dbReference>
<organism evidence="6 7">
    <name type="scientific">Fusarium sarcochroum</name>
    <dbReference type="NCBI Taxonomy" id="1208366"/>
    <lineage>
        <taxon>Eukaryota</taxon>
        <taxon>Fungi</taxon>
        <taxon>Dikarya</taxon>
        <taxon>Ascomycota</taxon>
        <taxon>Pezizomycotina</taxon>
        <taxon>Sordariomycetes</taxon>
        <taxon>Hypocreomycetidae</taxon>
        <taxon>Hypocreales</taxon>
        <taxon>Nectriaceae</taxon>
        <taxon>Fusarium</taxon>
        <taxon>Fusarium lateritium species complex</taxon>
    </lineage>
</organism>
<dbReference type="Proteomes" id="UP000622797">
    <property type="component" value="Unassembled WGS sequence"/>
</dbReference>
<dbReference type="EC" id="3.2.1.20" evidence="3"/>
<sequence>MVACDSMQDLISSYTSIVGKPRLKPRYALGYHQACYGYEDQESVLESVNEYRKAGIPLDGMYIDVDMHFPDPIGMFKTLREQGVKYSTNITPYISFMPSDTYNTLNEGLKEGHSIMDDRDLDPTAPEAYKQHYQRLNVGKQIFKVPVMQKPDYFEPDTLDFNQTFSNKQPFHGGVFYGWRNGYPGYYPNLNDKEVRRWWGKQYKYLFECGLDFIWQDMTGPCIAEEYGDMKGLPFRLNLDSNGWCQDYSRMDRKRAIEIWSLYSYNLHKATYHGMNNIDEISPQHKWRENRRNFIIGHGSFVGSHRFAGLWTGDNASTWESLDISVAQVLDLGMSGIALNNAGGRGLTRTLARGGFIAMNITRQTHRKERDKG</sequence>
<evidence type="ECO:0000256" key="3">
    <source>
        <dbReference type="ARBA" id="ARBA00012741"/>
    </source>
</evidence>
<evidence type="ECO:0000256" key="1">
    <source>
        <dbReference type="ARBA" id="ARBA00001657"/>
    </source>
</evidence>
<dbReference type="SUPFAM" id="SSF51445">
    <property type="entry name" value="(Trans)glycosidases"/>
    <property type="match status" value="1"/>
</dbReference>
<evidence type="ECO:0000256" key="2">
    <source>
        <dbReference type="ARBA" id="ARBA00007806"/>
    </source>
</evidence>
<dbReference type="GO" id="GO:0004558">
    <property type="term" value="F:alpha-1,4-glucosidase activity"/>
    <property type="evidence" value="ECO:0007669"/>
    <property type="project" value="UniProtKB-EC"/>
</dbReference>
<dbReference type="InterPro" id="IPR017853">
    <property type="entry name" value="GH"/>
</dbReference>
<reference evidence="6" key="2">
    <citation type="submission" date="2020-05" db="EMBL/GenBank/DDBJ databases">
        <authorList>
            <person name="Kim H.-S."/>
            <person name="Proctor R.H."/>
            <person name="Brown D.W."/>
        </authorList>
    </citation>
    <scope>NUCLEOTIDE SEQUENCE</scope>
    <source>
        <strain evidence="6">NRRL 20472</strain>
    </source>
</reference>
<evidence type="ECO:0000313" key="7">
    <source>
        <dbReference type="Proteomes" id="UP000622797"/>
    </source>
</evidence>
<evidence type="ECO:0000256" key="4">
    <source>
        <dbReference type="RuleBase" id="RU361185"/>
    </source>
</evidence>
<reference evidence="6" key="1">
    <citation type="journal article" date="2020" name="BMC Genomics">
        <title>Correction to: Identification and distribution of gene clusters required for synthesis of sphingolipid metabolism inhibitors in diverse species of the filamentous fungus Fusarium.</title>
        <authorList>
            <person name="Kim H.S."/>
            <person name="Lohmar J.M."/>
            <person name="Busman M."/>
            <person name="Brown D.W."/>
            <person name="Naumann T.A."/>
            <person name="Divon H.H."/>
            <person name="Lysoe E."/>
            <person name="Uhlig S."/>
            <person name="Proctor R.H."/>
        </authorList>
    </citation>
    <scope>NUCLEOTIDE SEQUENCE</scope>
    <source>
        <strain evidence="6">NRRL 20472</strain>
    </source>
</reference>
<dbReference type="OrthoDB" id="10070917at2759"/>
<dbReference type="PANTHER" id="PTHR22762:SF120">
    <property type="entry name" value="HETEROGLYCAN GLUCOSIDASE 1"/>
    <property type="match status" value="1"/>
</dbReference>
<dbReference type="EMBL" id="JABEXW010000196">
    <property type="protein sequence ID" value="KAF4968545.1"/>
    <property type="molecule type" value="Genomic_DNA"/>
</dbReference>
<dbReference type="GO" id="GO:0005975">
    <property type="term" value="P:carbohydrate metabolic process"/>
    <property type="evidence" value="ECO:0007669"/>
    <property type="project" value="InterPro"/>
</dbReference>
<evidence type="ECO:0000313" key="6">
    <source>
        <dbReference type="EMBL" id="KAF4968545.1"/>
    </source>
</evidence>
<evidence type="ECO:0000259" key="5">
    <source>
        <dbReference type="Pfam" id="PF01055"/>
    </source>
</evidence>
<dbReference type="Gene3D" id="3.20.20.80">
    <property type="entry name" value="Glycosidases"/>
    <property type="match status" value="1"/>
</dbReference>
<comment type="catalytic activity">
    <reaction evidence="1">
        <text>Hydrolysis of terminal, non-reducing (1-&gt;4)-linked alpha-D-glucose residues with release of alpha-D-glucose.</text>
        <dbReference type="EC" id="3.2.1.20"/>
    </reaction>
</comment>
<keyword evidence="4" id="KW-0378">Hydrolase</keyword>
<comment type="caution">
    <text evidence="6">The sequence shown here is derived from an EMBL/GenBank/DDBJ whole genome shotgun (WGS) entry which is preliminary data.</text>
</comment>
<comment type="similarity">
    <text evidence="2 4">Belongs to the glycosyl hydrolase 31 family.</text>
</comment>
<dbReference type="InterPro" id="IPR000322">
    <property type="entry name" value="Glyco_hydro_31_TIM"/>
</dbReference>
<feature type="domain" description="Glycoside hydrolase family 31 TIM barrel" evidence="5">
    <location>
        <begin position="21"/>
        <end position="339"/>
    </location>
</feature>
<proteinExistence type="inferred from homology"/>
<dbReference type="PANTHER" id="PTHR22762">
    <property type="entry name" value="ALPHA-GLUCOSIDASE"/>
    <property type="match status" value="1"/>
</dbReference>
<name>A0A8H4U307_9HYPO</name>
<keyword evidence="4" id="KW-0326">Glycosidase</keyword>
<gene>
    <name evidence="6" type="ORF">FSARC_4112</name>
</gene>
<accession>A0A8H4U307</accession>
<keyword evidence="7" id="KW-1185">Reference proteome</keyword>